<dbReference type="Proteomes" id="UP000007089">
    <property type="component" value="Chromosome"/>
</dbReference>
<dbReference type="KEGG" id="acp:A2cp1_2206"/>
<dbReference type="Pfam" id="PF00155">
    <property type="entry name" value="Aminotran_1_2"/>
    <property type="match status" value="1"/>
</dbReference>
<dbReference type="PROSITE" id="PS00105">
    <property type="entry name" value="AA_TRANSFER_CLASS_1"/>
    <property type="match status" value="1"/>
</dbReference>
<keyword evidence="9" id="KW-1185">Reference proteome</keyword>
<evidence type="ECO:0000256" key="6">
    <source>
        <dbReference type="RuleBase" id="RU000481"/>
    </source>
</evidence>
<dbReference type="Gene3D" id="3.90.1150.10">
    <property type="entry name" value="Aspartate Aminotransferase, domain 1"/>
    <property type="match status" value="1"/>
</dbReference>
<dbReference type="GO" id="GO:0006520">
    <property type="term" value="P:amino acid metabolic process"/>
    <property type="evidence" value="ECO:0007669"/>
    <property type="project" value="InterPro"/>
</dbReference>
<sequence>MKLAKRLDVVKPSPTLAITAKAREMKSKGIDVVGFGAGEPDFDTPSMIKDAAKKAIDAGFTKYTPTNGIVELREAIAARIQQEHRVSYKASEVLVSCGGKHALYNLFQALLNDGDEVVIFTPYWVSYADMVRVAGGVPVLVETSMDTGFDPSPEQIRKAIGPKTRAVIVNSPSNPTGAMLSRRTLETVISCVKGTETLIVSDDIYDKLVYRGKFENVLDLDPSLQGQVALVNGASKTFSMTGWRIGWTAGPQALISAMQKLQDNSTSNPASISQKAALGALTAPGVGDEVEKMRRTFDERRKHIVGRLNAIDGVRCFDPGGSFYAFPYVGELLKRTAPGASAPLGTDDKLIDLLLEKHLVAAVPGSAFGAPGYMRLSFATSMEQIDKGCDRIAEMAKSLK</sequence>
<keyword evidence="5" id="KW-0663">Pyridoxal phosphate</keyword>
<dbReference type="PANTHER" id="PTHR46383">
    <property type="entry name" value="ASPARTATE AMINOTRANSFERASE"/>
    <property type="match status" value="1"/>
</dbReference>
<proteinExistence type="inferred from homology"/>
<gene>
    <name evidence="8" type="ordered locus">A2cp1_2206</name>
</gene>
<dbReference type="InterPro" id="IPR015422">
    <property type="entry name" value="PyrdxlP-dep_Trfase_small"/>
</dbReference>
<evidence type="ECO:0000256" key="3">
    <source>
        <dbReference type="ARBA" id="ARBA00022576"/>
    </source>
</evidence>
<dbReference type="Gene3D" id="3.40.640.10">
    <property type="entry name" value="Type I PLP-dependent aspartate aminotransferase-like (Major domain)"/>
    <property type="match status" value="1"/>
</dbReference>
<comment type="cofactor">
    <cofactor evidence="1 6">
        <name>pyridoxal 5'-phosphate</name>
        <dbReference type="ChEBI" id="CHEBI:597326"/>
    </cofactor>
</comment>
<evidence type="ECO:0000256" key="4">
    <source>
        <dbReference type="ARBA" id="ARBA00022679"/>
    </source>
</evidence>
<dbReference type="GO" id="GO:0030170">
    <property type="term" value="F:pyridoxal phosphate binding"/>
    <property type="evidence" value="ECO:0007669"/>
    <property type="project" value="InterPro"/>
</dbReference>
<name>B8J9D8_ANAD2</name>
<evidence type="ECO:0000256" key="5">
    <source>
        <dbReference type="ARBA" id="ARBA00022898"/>
    </source>
</evidence>
<dbReference type="InterPro" id="IPR015424">
    <property type="entry name" value="PyrdxlP-dep_Trfase"/>
</dbReference>
<reference evidence="8" key="1">
    <citation type="submission" date="2009-01" db="EMBL/GenBank/DDBJ databases">
        <title>Complete sequence of Anaeromyxobacter dehalogenans 2CP-1.</title>
        <authorList>
            <consortium name="US DOE Joint Genome Institute"/>
            <person name="Lucas S."/>
            <person name="Copeland A."/>
            <person name="Lapidus A."/>
            <person name="Glavina del Rio T."/>
            <person name="Dalin E."/>
            <person name="Tice H."/>
            <person name="Bruce D."/>
            <person name="Goodwin L."/>
            <person name="Pitluck S."/>
            <person name="Saunders E."/>
            <person name="Brettin T."/>
            <person name="Detter J.C."/>
            <person name="Han C."/>
            <person name="Larimer F."/>
            <person name="Land M."/>
            <person name="Hauser L."/>
            <person name="Kyrpides N."/>
            <person name="Ovchinnikova G."/>
            <person name="Beliaev A.S."/>
            <person name="Richardson P."/>
        </authorList>
    </citation>
    <scope>NUCLEOTIDE SEQUENCE</scope>
    <source>
        <strain evidence="8">2CP-1</strain>
    </source>
</reference>
<dbReference type="InterPro" id="IPR015421">
    <property type="entry name" value="PyrdxlP-dep_Trfase_major"/>
</dbReference>
<organism evidence="8 9">
    <name type="scientific">Anaeromyxobacter dehalogenans (strain ATCC BAA-258 / DSM 21875 / 2CP-1)</name>
    <dbReference type="NCBI Taxonomy" id="455488"/>
    <lineage>
        <taxon>Bacteria</taxon>
        <taxon>Pseudomonadati</taxon>
        <taxon>Myxococcota</taxon>
        <taxon>Myxococcia</taxon>
        <taxon>Myxococcales</taxon>
        <taxon>Cystobacterineae</taxon>
        <taxon>Anaeromyxobacteraceae</taxon>
        <taxon>Anaeromyxobacter</taxon>
    </lineage>
</organism>
<dbReference type="FunFam" id="3.40.640.10:FF:000033">
    <property type="entry name" value="Aspartate aminotransferase"/>
    <property type="match status" value="1"/>
</dbReference>
<keyword evidence="3 6" id="KW-0032">Aminotransferase</keyword>
<dbReference type="SUPFAM" id="SSF53383">
    <property type="entry name" value="PLP-dependent transferases"/>
    <property type="match status" value="1"/>
</dbReference>
<evidence type="ECO:0000259" key="7">
    <source>
        <dbReference type="Pfam" id="PF00155"/>
    </source>
</evidence>
<feature type="domain" description="Aminotransferase class I/classII large" evidence="7">
    <location>
        <begin position="31"/>
        <end position="392"/>
    </location>
</feature>
<dbReference type="InterPro" id="IPR004838">
    <property type="entry name" value="NHTrfase_class1_PyrdxlP-BS"/>
</dbReference>
<dbReference type="PANTHER" id="PTHR46383:SF1">
    <property type="entry name" value="ASPARTATE AMINOTRANSFERASE"/>
    <property type="match status" value="1"/>
</dbReference>
<evidence type="ECO:0000256" key="1">
    <source>
        <dbReference type="ARBA" id="ARBA00001933"/>
    </source>
</evidence>
<comment type="similarity">
    <text evidence="2 6">Belongs to the class-I pyridoxal-phosphate-dependent aminotransferase family.</text>
</comment>
<dbReference type="EMBL" id="CP001359">
    <property type="protein sequence ID" value="ACL65544.1"/>
    <property type="molecule type" value="Genomic_DNA"/>
</dbReference>
<dbReference type="RefSeq" id="WP_012633389.1">
    <property type="nucleotide sequence ID" value="NC_011891.1"/>
</dbReference>
<evidence type="ECO:0000256" key="2">
    <source>
        <dbReference type="ARBA" id="ARBA00007441"/>
    </source>
</evidence>
<dbReference type="EC" id="2.6.1.-" evidence="6"/>
<dbReference type="CDD" id="cd00609">
    <property type="entry name" value="AAT_like"/>
    <property type="match status" value="1"/>
</dbReference>
<protein>
    <recommendedName>
        <fullName evidence="6">Aminotransferase</fullName>
        <ecNumber evidence="6">2.6.1.-</ecNumber>
    </recommendedName>
</protein>
<dbReference type="InterPro" id="IPR050596">
    <property type="entry name" value="AspAT/PAT-like"/>
</dbReference>
<dbReference type="AlphaFoldDB" id="B8J9D8"/>
<dbReference type="HOGENOM" id="CLU_017584_4_3_7"/>
<keyword evidence="4 6" id="KW-0808">Transferase</keyword>
<dbReference type="InterPro" id="IPR004839">
    <property type="entry name" value="Aminotransferase_I/II_large"/>
</dbReference>
<dbReference type="GO" id="GO:0008483">
    <property type="term" value="F:transaminase activity"/>
    <property type="evidence" value="ECO:0007669"/>
    <property type="project" value="UniProtKB-KW"/>
</dbReference>
<evidence type="ECO:0000313" key="8">
    <source>
        <dbReference type="EMBL" id="ACL65544.1"/>
    </source>
</evidence>
<accession>B8J9D8</accession>
<evidence type="ECO:0000313" key="9">
    <source>
        <dbReference type="Proteomes" id="UP000007089"/>
    </source>
</evidence>